<dbReference type="CDD" id="cd02440">
    <property type="entry name" value="AdoMet_MTases"/>
    <property type="match status" value="1"/>
</dbReference>
<dbReference type="InterPro" id="IPR041698">
    <property type="entry name" value="Methyltransf_25"/>
</dbReference>
<dbReference type="EMBL" id="JBHRVU010000004">
    <property type="protein sequence ID" value="MFC3441104.1"/>
    <property type="molecule type" value="Genomic_DNA"/>
</dbReference>
<accession>A0ABV7NC74</accession>
<evidence type="ECO:0000256" key="1">
    <source>
        <dbReference type="ARBA" id="ARBA00022603"/>
    </source>
</evidence>
<evidence type="ECO:0000313" key="5">
    <source>
        <dbReference type="EMBL" id="MFC3441104.1"/>
    </source>
</evidence>
<dbReference type="PANTHER" id="PTHR43464:SF19">
    <property type="entry name" value="UBIQUINONE BIOSYNTHESIS O-METHYLTRANSFERASE, MITOCHONDRIAL"/>
    <property type="match status" value="1"/>
</dbReference>
<organism evidence="5 6">
    <name type="scientific">Sphingobium rhizovicinum</name>
    <dbReference type="NCBI Taxonomy" id="432308"/>
    <lineage>
        <taxon>Bacteria</taxon>
        <taxon>Pseudomonadati</taxon>
        <taxon>Pseudomonadota</taxon>
        <taxon>Alphaproteobacteria</taxon>
        <taxon>Sphingomonadales</taxon>
        <taxon>Sphingomonadaceae</taxon>
        <taxon>Sphingobium</taxon>
    </lineage>
</organism>
<dbReference type="Pfam" id="PF13649">
    <property type="entry name" value="Methyltransf_25"/>
    <property type="match status" value="1"/>
</dbReference>
<sequence length="254" mass="28637">MADTDRDWRKWAETDPYYSVAAAPEYRRDRIDVDAFLYTGEAYIVQRLAMLERQLGPVARSRALDFGCGVGRITLPMALLFDQVTGLDVAPAMLAEAEMLKQRQDAPNARFALSDDRLSAAEEAYDFVHSYIVFQHIPVARGLPLIGRLLDRVAVGGVASIHVALRRGDTPLRAAFYRARTRIPGVQKLSHWLRGKRADEPMMQMNEYPASAIFAMMHRRGFGQAVVDVERHGRFLTMHIAARRIAATEQEPQP</sequence>
<dbReference type="EC" id="2.1.1.-" evidence="5"/>
<dbReference type="InterPro" id="IPR029063">
    <property type="entry name" value="SAM-dependent_MTases_sf"/>
</dbReference>
<name>A0ABV7NC74_9SPHN</name>
<dbReference type="PANTHER" id="PTHR43464">
    <property type="entry name" value="METHYLTRANSFERASE"/>
    <property type="match status" value="1"/>
</dbReference>
<dbReference type="SUPFAM" id="SSF53335">
    <property type="entry name" value="S-adenosyl-L-methionine-dependent methyltransferases"/>
    <property type="match status" value="1"/>
</dbReference>
<evidence type="ECO:0000313" key="6">
    <source>
        <dbReference type="Proteomes" id="UP001595681"/>
    </source>
</evidence>
<proteinExistence type="predicted"/>
<dbReference type="GO" id="GO:0008168">
    <property type="term" value="F:methyltransferase activity"/>
    <property type="evidence" value="ECO:0007669"/>
    <property type="project" value="UniProtKB-KW"/>
</dbReference>
<feature type="domain" description="Methyltransferase" evidence="4">
    <location>
        <begin position="64"/>
        <end position="141"/>
    </location>
</feature>
<comment type="caution">
    <text evidence="5">The sequence shown here is derived from an EMBL/GenBank/DDBJ whole genome shotgun (WGS) entry which is preliminary data.</text>
</comment>
<gene>
    <name evidence="5" type="ORF">ACFOKF_07825</name>
</gene>
<dbReference type="GO" id="GO:0032259">
    <property type="term" value="P:methylation"/>
    <property type="evidence" value="ECO:0007669"/>
    <property type="project" value="UniProtKB-KW"/>
</dbReference>
<protein>
    <submittedName>
        <fullName evidence="5">Class I SAM-dependent methyltransferase</fullName>
        <ecNumber evidence="5">2.1.1.-</ecNumber>
    </submittedName>
</protein>
<dbReference type="RefSeq" id="WP_380794664.1">
    <property type="nucleotide sequence ID" value="NZ_JBHRVU010000004.1"/>
</dbReference>
<dbReference type="Proteomes" id="UP001595681">
    <property type="component" value="Unassembled WGS sequence"/>
</dbReference>
<keyword evidence="2 5" id="KW-0808">Transferase</keyword>
<keyword evidence="6" id="KW-1185">Reference proteome</keyword>
<evidence type="ECO:0000259" key="4">
    <source>
        <dbReference type="Pfam" id="PF13649"/>
    </source>
</evidence>
<evidence type="ECO:0000256" key="3">
    <source>
        <dbReference type="ARBA" id="ARBA00022691"/>
    </source>
</evidence>
<dbReference type="Gene3D" id="3.40.50.150">
    <property type="entry name" value="Vaccinia Virus protein VP39"/>
    <property type="match status" value="1"/>
</dbReference>
<keyword evidence="3" id="KW-0949">S-adenosyl-L-methionine</keyword>
<keyword evidence="1 5" id="KW-0489">Methyltransferase</keyword>
<evidence type="ECO:0000256" key="2">
    <source>
        <dbReference type="ARBA" id="ARBA00022679"/>
    </source>
</evidence>
<reference evidence="6" key="1">
    <citation type="journal article" date="2019" name="Int. J. Syst. Evol. Microbiol.">
        <title>The Global Catalogue of Microorganisms (GCM) 10K type strain sequencing project: providing services to taxonomists for standard genome sequencing and annotation.</title>
        <authorList>
            <consortium name="The Broad Institute Genomics Platform"/>
            <consortium name="The Broad Institute Genome Sequencing Center for Infectious Disease"/>
            <person name="Wu L."/>
            <person name="Ma J."/>
        </authorList>
    </citation>
    <scope>NUCLEOTIDE SEQUENCE [LARGE SCALE GENOMIC DNA]</scope>
    <source>
        <strain evidence="6">CCM 7491</strain>
    </source>
</reference>